<dbReference type="SUPFAM" id="SSF82693">
    <property type="entry name" value="Multidrug efflux transporter AcrB pore domain, PN1, PN2, PC1 and PC2 subdomains"/>
    <property type="match status" value="3"/>
</dbReference>
<dbReference type="Pfam" id="PF00873">
    <property type="entry name" value="ACR_tran"/>
    <property type="match status" value="1"/>
</dbReference>
<dbReference type="GO" id="GO:0042910">
    <property type="term" value="F:xenobiotic transmembrane transporter activity"/>
    <property type="evidence" value="ECO:0007669"/>
    <property type="project" value="TreeGrafter"/>
</dbReference>
<dbReference type="Gene3D" id="3.30.2090.10">
    <property type="entry name" value="Multidrug efflux transporter AcrB TolC docking domain, DN and DC subdomains"/>
    <property type="match status" value="2"/>
</dbReference>
<feature type="transmembrane region" description="Helical" evidence="1">
    <location>
        <begin position="443"/>
        <end position="461"/>
    </location>
</feature>
<keyword evidence="1" id="KW-0812">Transmembrane</keyword>
<dbReference type="SUPFAM" id="SSF82866">
    <property type="entry name" value="Multidrug efflux transporter AcrB transmembrane domain"/>
    <property type="match status" value="2"/>
</dbReference>
<dbReference type="InterPro" id="IPR001036">
    <property type="entry name" value="Acrflvin-R"/>
</dbReference>
<evidence type="ECO:0000256" key="1">
    <source>
        <dbReference type="SAM" id="Phobius"/>
    </source>
</evidence>
<accession>A0A6L8K7S2</accession>
<reference evidence="2 3" key="1">
    <citation type="submission" date="2019-12" db="EMBL/GenBank/DDBJ databases">
        <title>Novel species isolated from a subtropical stream in China.</title>
        <authorList>
            <person name="Lu H."/>
        </authorList>
    </citation>
    <scope>NUCLEOTIDE SEQUENCE [LARGE SCALE GENOMIC DNA]</scope>
    <source>
        <strain evidence="2 3">FT135W</strain>
    </source>
</reference>
<sequence>MLTSIIEFSVRLRGVIFALACLLLGYGTFALNQSRLDVFPEFTPPLVTIQTESPGLSSEQVEQLVTQKIENALGGSIGLESMRSQSIQGVSVITLIFNERTNIHRARQMVTEQLTGLSGELPAGVGMPKMTPLSSSANVALGIGLTSKSRSLMELRTFAEWTLKPKILSSKGVSDIGIFGGDIKQFQILVDPQKLVKLGLSIQDVVAAAQRSTGIRGAGVLETPNQRIVLNTIGQSTSAAQLGKVVLLQKNGSVLTLADVGKVLVGNELPVSGANIQGKPGVVVMVSNQYGADIVSVTKSVEAALAELRPELEKNGIELHGDLFRPANFIKASTDHLRVALLTGGALVVLVLFLFLFNIRAAIISVTAIPLSLLAGIIVLYHFDVPLNTMTLGGLAIALGEVVDDAIIDVENIFRRLRENRMLENPRSSIQVVIDASTEVRGAVIYATFTVAAIFLPVLSLSGVAGKLFAPLGMAYILAVISSLLVALTLTPALSYTLLVGGAEDIKEPRLYVWLTGKYTSILKVVELHWLWALVAFGAMFVATLATMPFFRTAYLPELREGHFIVHMQAVPGTSLKESMRVGQRVSQALLQLPAIRSVAQRVGRTARGVDVYGPQYSEFEVDLKPGLDGESQEQAMAAIRSKLANFPGLIFTAETFLTERVQETISGYTAPVIVNIFGPDLDVLDNLAGKVVKSLNSTSGAAGVTLQAPAALPQLSIRLRHEQLARLGFSPVDVMEAVQVAYQGMQVAQIYDGTSTVNLSVTLAPEARQSPLQIGGLPLRSTDGTVVMLSQLADIAQVDGRYLVLHSLGQRLQTVTSQVKEISVSDFVNNAKKKIDESVKFPKGYYYAVAGEAQAQAQAQRDLLVHFAIAFVVICILIFLALRDSRATILVMSNLPFALIGGVLTVFATGGLLSLGSMVGFVTLLGITLRNSIMLISHFQHLVRKDGLPWNLQTATLGATQRLAPILMTALVTGIGLLPLTVLSGEPGNEIEGPMAIVILGGLLTSTMLNLLILPALALRFGKFERR</sequence>
<dbReference type="SUPFAM" id="SSF82714">
    <property type="entry name" value="Multidrug efflux transporter AcrB TolC docking domain, DN and DC subdomains"/>
    <property type="match status" value="2"/>
</dbReference>
<organism evidence="2 3">
    <name type="scientific">Duganella flavida</name>
    <dbReference type="NCBI Taxonomy" id="2692175"/>
    <lineage>
        <taxon>Bacteria</taxon>
        <taxon>Pseudomonadati</taxon>
        <taxon>Pseudomonadota</taxon>
        <taxon>Betaproteobacteria</taxon>
        <taxon>Burkholderiales</taxon>
        <taxon>Oxalobacteraceae</taxon>
        <taxon>Telluria group</taxon>
        <taxon>Duganella</taxon>
    </lineage>
</organism>
<keyword evidence="1" id="KW-0472">Membrane</keyword>
<proteinExistence type="predicted"/>
<gene>
    <name evidence="2" type="ORF">GTP46_11345</name>
</gene>
<dbReference type="Gene3D" id="1.20.1640.10">
    <property type="entry name" value="Multidrug efflux transporter AcrB transmembrane domain"/>
    <property type="match status" value="2"/>
</dbReference>
<feature type="transmembrane region" description="Helical" evidence="1">
    <location>
        <begin position="895"/>
        <end position="928"/>
    </location>
</feature>
<feature type="transmembrane region" description="Helical" evidence="1">
    <location>
        <begin position="864"/>
        <end position="883"/>
    </location>
</feature>
<dbReference type="RefSeq" id="WP_161006733.1">
    <property type="nucleotide sequence ID" value="NZ_WWCN01000006.1"/>
</dbReference>
<feature type="transmembrane region" description="Helical" evidence="1">
    <location>
        <begin position="363"/>
        <end position="383"/>
    </location>
</feature>
<keyword evidence="1" id="KW-1133">Transmembrane helix</keyword>
<dbReference type="PRINTS" id="PR00702">
    <property type="entry name" value="ACRIFLAVINRP"/>
</dbReference>
<dbReference type="AlphaFoldDB" id="A0A6L8K7S2"/>
<dbReference type="Gene3D" id="3.30.70.1430">
    <property type="entry name" value="Multidrug efflux transporter AcrB pore domain"/>
    <property type="match status" value="2"/>
</dbReference>
<dbReference type="Proteomes" id="UP000479335">
    <property type="component" value="Unassembled WGS sequence"/>
</dbReference>
<dbReference type="Gene3D" id="3.30.70.1320">
    <property type="entry name" value="Multidrug efflux transporter AcrB pore domain like"/>
    <property type="match status" value="1"/>
</dbReference>
<protein>
    <submittedName>
        <fullName evidence="2">MMPL family transporter</fullName>
    </submittedName>
</protein>
<evidence type="ECO:0000313" key="2">
    <source>
        <dbReference type="EMBL" id="MYM23240.1"/>
    </source>
</evidence>
<feature type="transmembrane region" description="Helical" evidence="1">
    <location>
        <begin position="337"/>
        <end position="356"/>
    </location>
</feature>
<keyword evidence="3" id="KW-1185">Reference proteome</keyword>
<dbReference type="GO" id="GO:0005886">
    <property type="term" value="C:plasma membrane"/>
    <property type="evidence" value="ECO:0007669"/>
    <property type="project" value="TreeGrafter"/>
</dbReference>
<dbReference type="Gene3D" id="3.30.70.1440">
    <property type="entry name" value="Multidrug efflux transporter AcrB pore domain"/>
    <property type="match status" value="1"/>
</dbReference>
<comment type="caution">
    <text evidence="2">The sequence shown here is derived from an EMBL/GenBank/DDBJ whole genome shotgun (WGS) entry which is preliminary data.</text>
</comment>
<dbReference type="PANTHER" id="PTHR32063:SF4">
    <property type="entry name" value="SLR6043 PROTEIN"/>
    <property type="match status" value="1"/>
</dbReference>
<dbReference type="InterPro" id="IPR027463">
    <property type="entry name" value="AcrB_DN_DC_subdom"/>
</dbReference>
<feature type="transmembrane region" description="Helical" evidence="1">
    <location>
        <begin position="468"/>
        <end position="490"/>
    </location>
</feature>
<evidence type="ECO:0000313" key="3">
    <source>
        <dbReference type="Proteomes" id="UP000479335"/>
    </source>
</evidence>
<dbReference type="EMBL" id="WWCN01000006">
    <property type="protein sequence ID" value="MYM23240.1"/>
    <property type="molecule type" value="Genomic_DNA"/>
</dbReference>
<feature type="transmembrane region" description="Helical" evidence="1">
    <location>
        <begin position="996"/>
        <end position="1020"/>
    </location>
</feature>
<dbReference type="PANTHER" id="PTHR32063">
    <property type="match status" value="1"/>
</dbReference>
<name>A0A6L8K7S2_9BURK</name>
<feature type="transmembrane region" description="Helical" evidence="1">
    <location>
        <begin position="530"/>
        <end position="551"/>
    </location>
</feature>
<feature type="transmembrane region" description="Helical" evidence="1">
    <location>
        <begin position="964"/>
        <end position="984"/>
    </location>
</feature>